<keyword evidence="2" id="KW-1185">Reference proteome</keyword>
<proteinExistence type="predicted"/>
<reference evidence="1 2" key="1">
    <citation type="journal article" date="2023" name="Plants (Basel)">
        <title>Bridging the Gap: Combining Genomics and Transcriptomics Approaches to Understand Stylosanthes scabra, an Orphan Legume from the Brazilian Caatinga.</title>
        <authorList>
            <person name="Ferreira-Neto J.R.C."/>
            <person name="da Silva M.D."/>
            <person name="Binneck E."/>
            <person name="de Melo N.F."/>
            <person name="da Silva R.H."/>
            <person name="de Melo A.L.T.M."/>
            <person name="Pandolfi V."/>
            <person name="Bustamante F.O."/>
            <person name="Brasileiro-Vidal A.C."/>
            <person name="Benko-Iseppon A.M."/>
        </authorList>
    </citation>
    <scope>NUCLEOTIDE SEQUENCE [LARGE SCALE GENOMIC DNA]</scope>
    <source>
        <tissue evidence="1">Leaves</tissue>
    </source>
</reference>
<dbReference type="Proteomes" id="UP001341840">
    <property type="component" value="Unassembled WGS sequence"/>
</dbReference>
<evidence type="ECO:0000313" key="2">
    <source>
        <dbReference type="Proteomes" id="UP001341840"/>
    </source>
</evidence>
<name>A0ABU6SQE7_9FABA</name>
<gene>
    <name evidence="1" type="ORF">PIB30_073867</name>
</gene>
<sequence length="209" mass="23295">MNPHRKAPRFTVFFGVGLHRLDLHICFNFWSFAQHSFGASVMHLLLSSSCFFNFLFLATRNPSSSQQPLFSLSLSLFSSRAGEDSVHSHNNEVLALQWLVFPLFLSATTSSPYHRGLAKTPTKGSTSTAAGSIARNLSQPLLRSCFRKAWTSQVLNVTHTKKGASSSTRWQVTFGTLKAKRDLPPFKRDQDKASPSIHHVTFRLGQAKS</sequence>
<comment type="caution">
    <text evidence="1">The sequence shown here is derived from an EMBL/GenBank/DDBJ whole genome shotgun (WGS) entry which is preliminary data.</text>
</comment>
<evidence type="ECO:0000313" key="1">
    <source>
        <dbReference type="EMBL" id="MED6138389.1"/>
    </source>
</evidence>
<organism evidence="1 2">
    <name type="scientific">Stylosanthes scabra</name>
    <dbReference type="NCBI Taxonomy" id="79078"/>
    <lineage>
        <taxon>Eukaryota</taxon>
        <taxon>Viridiplantae</taxon>
        <taxon>Streptophyta</taxon>
        <taxon>Embryophyta</taxon>
        <taxon>Tracheophyta</taxon>
        <taxon>Spermatophyta</taxon>
        <taxon>Magnoliopsida</taxon>
        <taxon>eudicotyledons</taxon>
        <taxon>Gunneridae</taxon>
        <taxon>Pentapetalae</taxon>
        <taxon>rosids</taxon>
        <taxon>fabids</taxon>
        <taxon>Fabales</taxon>
        <taxon>Fabaceae</taxon>
        <taxon>Papilionoideae</taxon>
        <taxon>50 kb inversion clade</taxon>
        <taxon>dalbergioids sensu lato</taxon>
        <taxon>Dalbergieae</taxon>
        <taxon>Pterocarpus clade</taxon>
        <taxon>Stylosanthes</taxon>
    </lineage>
</organism>
<dbReference type="EMBL" id="JASCZI010061320">
    <property type="protein sequence ID" value="MED6138389.1"/>
    <property type="molecule type" value="Genomic_DNA"/>
</dbReference>
<protein>
    <recommendedName>
        <fullName evidence="3">Transmembrane protein</fullName>
    </recommendedName>
</protein>
<evidence type="ECO:0008006" key="3">
    <source>
        <dbReference type="Google" id="ProtNLM"/>
    </source>
</evidence>
<accession>A0ABU6SQE7</accession>